<dbReference type="InterPro" id="IPR050545">
    <property type="entry name" value="Mycobact_MmpL"/>
</dbReference>
<feature type="transmembrane region" description="Helical" evidence="7">
    <location>
        <begin position="212"/>
        <end position="230"/>
    </location>
</feature>
<accession>A0A1M7RC50</accession>
<evidence type="ECO:0000256" key="4">
    <source>
        <dbReference type="ARBA" id="ARBA00022989"/>
    </source>
</evidence>
<feature type="transmembrane region" description="Helical" evidence="7">
    <location>
        <begin position="236"/>
        <end position="259"/>
    </location>
</feature>
<feature type="transmembrane region" description="Helical" evidence="7">
    <location>
        <begin position="280"/>
        <end position="301"/>
    </location>
</feature>
<feature type="region of interest" description="Disordered" evidence="6">
    <location>
        <begin position="350"/>
        <end position="371"/>
    </location>
</feature>
<keyword evidence="4 7" id="KW-1133">Transmembrane helix</keyword>
<feature type="transmembrane region" description="Helical" evidence="7">
    <location>
        <begin position="186"/>
        <end position="205"/>
    </location>
</feature>
<dbReference type="InterPro" id="IPR004869">
    <property type="entry name" value="MMPL_dom"/>
</dbReference>
<keyword evidence="3 7" id="KW-0812">Transmembrane</keyword>
<feature type="compositionally biased region" description="Low complexity" evidence="6">
    <location>
        <begin position="362"/>
        <end position="371"/>
    </location>
</feature>
<feature type="transmembrane region" description="Helical" evidence="7">
    <location>
        <begin position="36"/>
        <end position="57"/>
    </location>
</feature>
<dbReference type="EMBL" id="FRCS01000009">
    <property type="protein sequence ID" value="SHN43712.1"/>
    <property type="molecule type" value="Genomic_DNA"/>
</dbReference>
<protein>
    <submittedName>
        <fullName evidence="9">Putative drug exporter of the RND superfamily</fullName>
    </submittedName>
</protein>
<evidence type="ECO:0000256" key="7">
    <source>
        <dbReference type="SAM" id="Phobius"/>
    </source>
</evidence>
<dbReference type="PANTHER" id="PTHR33406:SF13">
    <property type="entry name" value="MEMBRANE PROTEIN YDFJ"/>
    <property type="match status" value="1"/>
</dbReference>
<dbReference type="AlphaFoldDB" id="A0A1M7RC50"/>
<gene>
    <name evidence="9" type="ORF">SAMN05443668_109312</name>
</gene>
<feature type="transmembrane region" description="Helical" evidence="7">
    <location>
        <begin position="619"/>
        <end position="638"/>
    </location>
</feature>
<dbReference type="PANTHER" id="PTHR33406">
    <property type="entry name" value="MEMBRANE PROTEIN MJ1562-RELATED"/>
    <property type="match status" value="1"/>
</dbReference>
<dbReference type="STRING" id="134849.SAMN05443668_109312"/>
<feature type="transmembrane region" description="Helical" evidence="7">
    <location>
        <begin position="678"/>
        <end position="702"/>
    </location>
</feature>
<dbReference type="Proteomes" id="UP000184440">
    <property type="component" value="Unassembled WGS sequence"/>
</dbReference>
<feature type="transmembrane region" description="Helical" evidence="7">
    <location>
        <begin position="478"/>
        <end position="498"/>
    </location>
</feature>
<evidence type="ECO:0000256" key="2">
    <source>
        <dbReference type="ARBA" id="ARBA00022475"/>
    </source>
</evidence>
<dbReference type="Gene3D" id="1.20.1640.10">
    <property type="entry name" value="Multidrug efflux transporter AcrB transmembrane domain"/>
    <property type="match status" value="2"/>
</dbReference>
<feature type="transmembrane region" description="Helical" evidence="7">
    <location>
        <begin position="723"/>
        <end position="746"/>
    </location>
</feature>
<feature type="transmembrane region" description="Helical" evidence="7">
    <location>
        <begin position="758"/>
        <end position="782"/>
    </location>
</feature>
<feature type="transmembrane region" description="Helical" evidence="7">
    <location>
        <begin position="313"/>
        <end position="335"/>
    </location>
</feature>
<evidence type="ECO:0000256" key="1">
    <source>
        <dbReference type="ARBA" id="ARBA00004651"/>
    </source>
</evidence>
<reference evidence="9 10" key="1">
    <citation type="submission" date="2016-11" db="EMBL/GenBank/DDBJ databases">
        <authorList>
            <person name="Jaros S."/>
            <person name="Januszkiewicz K."/>
            <person name="Wedrychowicz H."/>
        </authorList>
    </citation>
    <scope>NUCLEOTIDE SEQUENCE [LARGE SCALE GENOMIC DNA]</scope>
    <source>
        <strain evidence="9 10">DSM 46144</strain>
    </source>
</reference>
<dbReference type="Pfam" id="PF03176">
    <property type="entry name" value="MMPL"/>
    <property type="match status" value="2"/>
</dbReference>
<evidence type="ECO:0000313" key="9">
    <source>
        <dbReference type="EMBL" id="SHN43712.1"/>
    </source>
</evidence>
<dbReference type="PROSITE" id="PS50156">
    <property type="entry name" value="SSD"/>
    <property type="match status" value="1"/>
</dbReference>
<keyword evidence="10" id="KW-1185">Reference proteome</keyword>
<dbReference type="InterPro" id="IPR000731">
    <property type="entry name" value="SSD"/>
</dbReference>
<dbReference type="SUPFAM" id="SSF82866">
    <property type="entry name" value="Multidrug efflux transporter AcrB transmembrane domain"/>
    <property type="match status" value="2"/>
</dbReference>
<name>A0A1M7RC50_9ACTN</name>
<feature type="domain" description="SSD" evidence="8">
    <location>
        <begin position="209"/>
        <end position="334"/>
    </location>
</feature>
<evidence type="ECO:0000256" key="3">
    <source>
        <dbReference type="ARBA" id="ARBA00022692"/>
    </source>
</evidence>
<feature type="compositionally biased region" description="Basic residues" evidence="6">
    <location>
        <begin position="350"/>
        <end position="360"/>
    </location>
</feature>
<evidence type="ECO:0000313" key="10">
    <source>
        <dbReference type="Proteomes" id="UP000184440"/>
    </source>
</evidence>
<comment type="subcellular location">
    <subcellularLocation>
        <location evidence="1">Cell membrane</location>
        <topology evidence="1">Multi-pass membrane protein</topology>
    </subcellularLocation>
</comment>
<evidence type="ECO:0000259" key="8">
    <source>
        <dbReference type="PROSITE" id="PS50156"/>
    </source>
</evidence>
<organism evidence="9 10">
    <name type="scientific">Cryptosporangium aurantiacum</name>
    <dbReference type="NCBI Taxonomy" id="134849"/>
    <lineage>
        <taxon>Bacteria</taxon>
        <taxon>Bacillati</taxon>
        <taxon>Actinomycetota</taxon>
        <taxon>Actinomycetes</taxon>
        <taxon>Cryptosporangiales</taxon>
        <taxon>Cryptosporangiaceae</taxon>
        <taxon>Cryptosporangium</taxon>
    </lineage>
</organism>
<sequence>MWAGGGVPSVAGVTDTSLRRRSLLSRFAGWSHRHHWAAIVAWVLVVGALAVAAGRVGSAFEDDNTLPGSESQRVADALAVHEGGPAPDEVTVVVHRDDGLDEPAVQGLLARIAAESAVSGVSDPFATPGSVSEDGDTVMATVTLDSGASSDDVAALVDTSLDGYRVEWGGDPVREATAQGGPAEGIGLLAAIIILVPLFGSVLAAAMPLVTAIFAVGSAVSAVILASHLLTVPSYATAMMALVGLGVGIDYALLVFVRYRHEIRQGADRSSATERALDTAGRSVLFAGATVIVALLGMLTLGQAAFRSLALSVALTVLATMIASITLLPALLTLFGRRLEARIQRQWHRRTERAARRAQKRAPAAPAAGLPGAGAPAAGLPGAGLSSAAAGAAGSGAGLPGAAGPGAGLPGAAAGAAGPGAGLPGAAGPGAGLPGVGLSSAAAGAAGSGAGLPDAGLPGAAAGGGGRWRALARLIQRFPWPALVGGVLVLIVLALPAANLRLGFADAGTDPPGSTTREAYDLIAEGFGPGTNGPLLVLAPDEASAEEAAATVRSVRGVASVLPHTPVAEGVLVVPDWGPADERTADLVHRLRDSLGDAYAVGGSVPAAIDFADTVSARLPWFIAAVVGLSALMLLVVFRSVLVPVQAAVSNLLSIGAALGVMTFVYGEGNLGAQPGPIEAFLPVIVFAVVFGLSMDYEVFLVSRVHEEWRRGLSAPDAMREGLATTGGVITAAAAIMIVVFGSFVLSGDRMLGEMGLGLAAAVLVDALIVRCLVVPAVFALAGERAWWLPRWLHRLPEVRLH</sequence>
<keyword evidence="5 7" id="KW-0472">Membrane</keyword>
<dbReference type="GO" id="GO:0005886">
    <property type="term" value="C:plasma membrane"/>
    <property type="evidence" value="ECO:0007669"/>
    <property type="project" value="UniProtKB-SubCell"/>
</dbReference>
<evidence type="ECO:0000256" key="5">
    <source>
        <dbReference type="ARBA" id="ARBA00023136"/>
    </source>
</evidence>
<keyword evidence="2" id="KW-1003">Cell membrane</keyword>
<proteinExistence type="predicted"/>
<evidence type="ECO:0000256" key="6">
    <source>
        <dbReference type="SAM" id="MobiDB-lite"/>
    </source>
</evidence>
<feature type="transmembrane region" description="Helical" evidence="7">
    <location>
        <begin position="645"/>
        <end position="666"/>
    </location>
</feature>